<organism evidence="2 3">
    <name type="scientific">Symbiodinium microadriaticum</name>
    <name type="common">Dinoflagellate</name>
    <name type="synonym">Zooxanthella microadriatica</name>
    <dbReference type="NCBI Taxonomy" id="2951"/>
    <lineage>
        <taxon>Eukaryota</taxon>
        <taxon>Sar</taxon>
        <taxon>Alveolata</taxon>
        <taxon>Dinophyceae</taxon>
        <taxon>Suessiales</taxon>
        <taxon>Symbiodiniaceae</taxon>
        <taxon>Symbiodinium</taxon>
    </lineage>
</organism>
<dbReference type="OrthoDB" id="423861at2759"/>
<feature type="compositionally biased region" description="Low complexity" evidence="1">
    <location>
        <begin position="292"/>
        <end position="301"/>
    </location>
</feature>
<dbReference type="EMBL" id="LSRX01001500">
    <property type="protein sequence ID" value="OLP79312.1"/>
    <property type="molecule type" value="Genomic_DNA"/>
</dbReference>
<accession>A0A1Q9C8P0</accession>
<feature type="compositionally biased region" description="Polar residues" evidence="1">
    <location>
        <begin position="211"/>
        <end position="222"/>
    </location>
</feature>
<feature type="compositionally biased region" description="Basic residues" evidence="1">
    <location>
        <begin position="550"/>
        <end position="559"/>
    </location>
</feature>
<keyword evidence="3" id="KW-1185">Reference proteome</keyword>
<dbReference type="Proteomes" id="UP000186817">
    <property type="component" value="Unassembled WGS sequence"/>
</dbReference>
<feature type="region of interest" description="Disordered" evidence="1">
    <location>
        <begin position="209"/>
        <end position="232"/>
    </location>
</feature>
<dbReference type="AlphaFoldDB" id="A0A1Q9C8P0"/>
<name>A0A1Q9C8P0_SYMMI</name>
<feature type="region of interest" description="Disordered" evidence="1">
    <location>
        <begin position="534"/>
        <end position="567"/>
    </location>
</feature>
<feature type="compositionally biased region" description="Basic and acidic residues" evidence="1">
    <location>
        <begin position="534"/>
        <end position="549"/>
    </location>
</feature>
<feature type="region of interest" description="Disordered" evidence="1">
    <location>
        <begin position="249"/>
        <end position="301"/>
    </location>
</feature>
<evidence type="ECO:0000313" key="3">
    <source>
        <dbReference type="Proteomes" id="UP000186817"/>
    </source>
</evidence>
<feature type="compositionally biased region" description="Basic and acidic residues" evidence="1">
    <location>
        <begin position="256"/>
        <end position="269"/>
    </location>
</feature>
<evidence type="ECO:0000313" key="2">
    <source>
        <dbReference type="EMBL" id="OLP79312.1"/>
    </source>
</evidence>
<sequence length="580" mass="64024">MVQQQRRLSEETLATIEEGLAPVHELIEKVENRVTKGIQAALHDVQGLSEGQVELSQSTERGHLITGRRPDLLRHVRDTYTDLGDLGLTGENAIRNGRAEMPEMHPRPQLARRARPLRPRLCLARFHSPKWGRSPRLPAPSPSNADDTYNTIDGLYYQGIDEGVYNTIHQKNADVLYYQETNEAKPSKTATAPDTQLLLLQQQQQQQQQLRQCNSARRTTTRAGPLGPQDEEFEQEAWSSILDYVPGILNQQKPPRKNESPGEQAERAQKTTVAEPATGQPPDAQPPPPEAPEVTNTTAPTRGVLRGLSPLAAGAARAIPQATHVPVKHGDGVYYQKAAPPGSEHEAKGTHDSLEPTKMTLDTHNNYDDYLPALEPAIDVFEDAYPTGAGLESTRGMTTIQPTMTYRNRPAAHGAPDDRRNQMAHRHQGLRATTEAKRLRPKKRLALSATAVQEQNGVNGDANNDAWDLRRATFTRAARSSGRGDGPLSLLAVPSRSTDLVLEKGEQAELRFFIAKHPWEVGRLLSDARKLYPETKTGDNEKGDIEANYKAKRKGGAKRKREDADAEYSLNAAGECALLP</sequence>
<proteinExistence type="predicted"/>
<gene>
    <name evidence="2" type="ORF">AK812_SmicGene40412</name>
</gene>
<evidence type="ECO:0000256" key="1">
    <source>
        <dbReference type="SAM" id="MobiDB-lite"/>
    </source>
</evidence>
<comment type="caution">
    <text evidence="2">The sequence shown here is derived from an EMBL/GenBank/DDBJ whole genome shotgun (WGS) entry which is preliminary data.</text>
</comment>
<protein>
    <submittedName>
        <fullName evidence="2">Uncharacterized protein</fullName>
    </submittedName>
</protein>
<reference evidence="2 3" key="1">
    <citation type="submission" date="2016-02" db="EMBL/GenBank/DDBJ databases">
        <title>Genome analysis of coral dinoflagellate symbionts highlights evolutionary adaptations to a symbiotic lifestyle.</title>
        <authorList>
            <person name="Aranda M."/>
            <person name="Li Y."/>
            <person name="Liew Y.J."/>
            <person name="Baumgarten S."/>
            <person name="Simakov O."/>
            <person name="Wilson M."/>
            <person name="Piel J."/>
            <person name="Ashoor H."/>
            <person name="Bougouffa S."/>
            <person name="Bajic V.B."/>
            <person name="Ryu T."/>
            <person name="Ravasi T."/>
            <person name="Bayer T."/>
            <person name="Micklem G."/>
            <person name="Kim H."/>
            <person name="Bhak J."/>
            <person name="Lajeunesse T.C."/>
            <person name="Voolstra C.R."/>
        </authorList>
    </citation>
    <scope>NUCLEOTIDE SEQUENCE [LARGE SCALE GENOMIC DNA]</scope>
    <source>
        <strain evidence="2 3">CCMP2467</strain>
    </source>
</reference>